<dbReference type="Proteomes" id="UP000298138">
    <property type="component" value="Unassembled WGS sequence"/>
</dbReference>
<dbReference type="CDD" id="cd00048">
    <property type="entry name" value="DSRM_SF"/>
    <property type="match status" value="1"/>
</dbReference>
<dbReference type="InParanoid" id="A0A4S2N329"/>
<reference evidence="2 3" key="1">
    <citation type="submission" date="2019-04" db="EMBL/GenBank/DDBJ databases">
        <title>Comparative genomics and transcriptomics to analyze fruiting body development in filamentous ascomycetes.</title>
        <authorList>
            <consortium name="DOE Joint Genome Institute"/>
            <person name="Lutkenhaus R."/>
            <person name="Traeger S."/>
            <person name="Breuer J."/>
            <person name="Kuo A."/>
            <person name="Lipzen A."/>
            <person name="Pangilinan J."/>
            <person name="Dilworth D."/>
            <person name="Sandor L."/>
            <person name="Poggeler S."/>
            <person name="Barry K."/>
            <person name="Grigoriev I.V."/>
            <person name="Nowrousian M."/>
        </authorList>
    </citation>
    <scope>NUCLEOTIDE SEQUENCE [LARGE SCALE GENOMIC DNA]</scope>
    <source>
        <strain evidence="2 3">CBS 389.68</strain>
    </source>
</reference>
<organism evidence="2 3">
    <name type="scientific">Ascodesmis nigricans</name>
    <dbReference type="NCBI Taxonomy" id="341454"/>
    <lineage>
        <taxon>Eukaryota</taxon>
        <taxon>Fungi</taxon>
        <taxon>Dikarya</taxon>
        <taxon>Ascomycota</taxon>
        <taxon>Pezizomycotina</taxon>
        <taxon>Pezizomycetes</taxon>
        <taxon>Pezizales</taxon>
        <taxon>Ascodesmidaceae</taxon>
        <taxon>Ascodesmis</taxon>
    </lineage>
</organism>
<keyword evidence="3" id="KW-1185">Reference proteome</keyword>
<feature type="compositionally biased region" description="Acidic residues" evidence="1">
    <location>
        <begin position="423"/>
        <end position="432"/>
    </location>
</feature>
<evidence type="ECO:0000313" key="2">
    <source>
        <dbReference type="EMBL" id="TGZ83558.1"/>
    </source>
</evidence>
<feature type="compositionally biased region" description="Basic and acidic residues" evidence="1">
    <location>
        <begin position="433"/>
        <end position="464"/>
    </location>
</feature>
<gene>
    <name evidence="2" type="ORF">EX30DRAFT_361619</name>
</gene>
<evidence type="ECO:0000313" key="3">
    <source>
        <dbReference type="Proteomes" id="UP000298138"/>
    </source>
</evidence>
<protein>
    <submittedName>
        <fullName evidence="2">Uncharacterized protein</fullName>
    </submittedName>
</protein>
<feature type="compositionally biased region" description="Low complexity" evidence="1">
    <location>
        <begin position="44"/>
        <end position="69"/>
    </location>
</feature>
<evidence type="ECO:0000256" key="1">
    <source>
        <dbReference type="SAM" id="MobiDB-lite"/>
    </source>
</evidence>
<dbReference type="Gene3D" id="3.30.160.20">
    <property type="match status" value="1"/>
</dbReference>
<dbReference type="EMBL" id="ML220113">
    <property type="protein sequence ID" value="TGZ83558.1"/>
    <property type="molecule type" value="Genomic_DNA"/>
</dbReference>
<dbReference type="OrthoDB" id="5222339at2759"/>
<dbReference type="SUPFAM" id="SSF54768">
    <property type="entry name" value="dsRNA-binding domain-like"/>
    <property type="match status" value="1"/>
</dbReference>
<name>A0A4S2N329_9PEZI</name>
<feature type="region of interest" description="Disordered" evidence="1">
    <location>
        <begin position="417"/>
        <end position="464"/>
    </location>
</feature>
<sequence length="464" mass="50522">MTTSTFSPPTLPPSDNSLSAFDFNDLQLDYTQTSDDHVKPTSRPPSAASSTTTSTSSSSNPNTATNNASISSRTSTYASAAPIPVSSSISAVNVSALTELLQSAKFAPLGLMAKFDIHPVPVSHGVNKFMGTCRVVDRVTRETVHELPEKTGASWPSKKHAKEAAAKRGLEWVSARENLGKRVAELKEREGGDGGKDEEEDKINWVGQVVEYFQKRGVTSYPIYDFFCPSSSTPTANPLFSCTCTFNASLFHPSLPSTLTLGDINLGFPSKKAAKTFAARTVMQYFSSQPCLESSTPIKRPSNTPRSSLALGQKAGNHPLHGQFIMVPRDAKPRKVVSIIQTELKYAIKYDVKQNQEVNLLYTVDVVVDQRWAAKRLKIIVGKTVTGRKRAKEEGAKVVLGWLMKSELPRLGVRLMAERAEGEEGEGGNEEENSQKGEEEVKSEKGGKESGETEEKSEKAEEDA</sequence>
<accession>A0A4S2N329</accession>
<dbReference type="AlphaFoldDB" id="A0A4S2N329"/>
<dbReference type="STRING" id="341454.A0A4S2N329"/>
<proteinExistence type="predicted"/>
<feature type="region of interest" description="Disordered" evidence="1">
    <location>
        <begin position="30"/>
        <end position="69"/>
    </location>
</feature>